<evidence type="ECO:0000313" key="3">
    <source>
        <dbReference type="Proteomes" id="UP000051841"/>
    </source>
</evidence>
<gene>
    <name evidence="2" type="ORF">IV49_GL000543</name>
</gene>
<feature type="chain" id="PRO_5038980243" description="Surface layer protein A domain-containing protein" evidence="1">
    <location>
        <begin position="27"/>
        <end position="207"/>
    </location>
</feature>
<dbReference type="EMBL" id="JQBL01000017">
    <property type="protein sequence ID" value="KRN49936.1"/>
    <property type="molecule type" value="Genomic_DNA"/>
</dbReference>
<reference evidence="2 3" key="1">
    <citation type="journal article" date="2015" name="Genome Announc.">
        <title>Expanding the biotechnology potential of lactobacilli through comparative genomics of 213 strains and associated genera.</title>
        <authorList>
            <person name="Sun Z."/>
            <person name="Harris H.M."/>
            <person name="McCann A."/>
            <person name="Guo C."/>
            <person name="Argimon S."/>
            <person name="Zhang W."/>
            <person name="Yang X."/>
            <person name="Jeffery I.B."/>
            <person name="Cooney J.C."/>
            <person name="Kagawa T.F."/>
            <person name="Liu W."/>
            <person name="Song Y."/>
            <person name="Salvetti E."/>
            <person name="Wrobel A."/>
            <person name="Rasinkangas P."/>
            <person name="Parkhill J."/>
            <person name="Rea M.C."/>
            <person name="O'Sullivan O."/>
            <person name="Ritari J."/>
            <person name="Douillard F.P."/>
            <person name="Paul Ross R."/>
            <person name="Yang R."/>
            <person name="Briner A.E."/>
            <person name="Felis G.E."/>
            <person name="de Vos W.M."/>
            <person name="Barrangou R."/>
            <person name="Klaenhammer T.R."/>
            <person name="Caufield P.W."/>
            <person name="Cui Y."/>
            <person name="Zhang H."/>
            <person name="O'Toole P.W."/>
        </authorList>
    </citation>
    <scope>NUCLEOTIDE SEQUENCE [LARGE SCALE GENOMIC DNA]</scope>
    <source>
        <strain evidence="2 3">DSM 20405</strain>
    </source>
</reference>
<dbReference type="PATRIC" id="fig|1410657.5.peg.569"/>
<proteinExistence type="predicted"/>
<evidence type="ECO:0000313" key="2">
    <source>
        <dbReference type="EMBL" id="KRN49936.1"/>
    </source>
</evidence>
<protein>
    <recommendedName>
        <fullName evidence="4">Surface layer protein A domain-containing protein</fullName>
    </recommendedName>
</protein>
<comment type="caution">
    <text evidence="2">The sequence shown here is derived from an EMBL/GenBank/DDBJ whole genome shotgun (WGS) entry which is preliminary data.</text>
</comment>
<keyword evidence="3" id="KW-1185">Reference proteome</keyword>
<evidence type="ECO:0008006" key="4">
    <source>
        <dbReference type="Google" id="ProtNLM"/>
    </source>
</evidence>
<organism evidence="2 3">
    <name type="scientific">Kandleria vitulina DSM 20405</name>
    <dbReference type="NCBI Taxonomy" id="1410657"/>
    <lineage>
        <taxon>Bacteria</taxon>
        <taxon>Bacillati</taxon>
        <taxon>Bacillota</taxon>
        <taxon>Erysipelotrichia</taxon>
        <taxon>Erysipelotrichales</taxon>
        <taxon>Coprobacillaceae</taxon>
        <taxon>Kandleria</taxon>
    </lineage>
</organism>
<dbReference type="AlphaFoldDB" id="A0A0R2HAH1"/>
<keyword evidence="1" id="KW-0732">Signal</keyword>
<dbReference type="RefSeq" id="WP_031589339.1">
    <property type="nucleotide sequence ID" value="NZ_JNKN01000017.1"/>
</dbReference>
<feature type="signal peptide" evidence="1">
    <location>
        <begin position="1"/>
        <end position="26"/>
    </location>
</feature>
<accession>A0A0R2HAH1</accession>
<evidence type="ECO:0000256" key="1">
    <source>
        <dbReference type="SAM" id="SignalP"/>
    </source>
</evidence>
<name>A0A0R2HAH1_9FIRM</name>
<sequence>MKKLFSKSLLKIVMMMTLALGLSALSIDQAAAKTSNQEIALPITHTLDAATKTASRKVKIAHKAMQMAKYKKYTIKNGVKFYTYFKAENVSDIENSETYKAVQSVRTTSSRLTKSAGAITGPNGKETYYNLNMNGVVRIMRNHGNTDKYWVRSDGVKMLGNYVMIAADQARRPLGSIYETSLGLGIVCDTGSFVSSNHNQTDIATNW</sequence>
<dbReference type="Proteomes" id="UP000051841">
    <property type="component" value="Unassembled WGS sequence"/>
</dbReference>